<dbReference type="InterPro" id="IPR027618">
    <property type="entry name" value="Beta_prop_Msarc"/>
</dbReference>
<dbReference type="PANTHER" id="PTHR36842:SF1">
    <property type="entry name" value="PROTEIN TOLB"/>
    <property type="match status" value="1"/>
</dbReference>
<dbReference type="InterPro" id="IPR011042">
    <property type="entry name" value="6-blade_b-propeller_TolB-like"/>
</dbReference>
<evidence type="ECO:0000313" key="2">
    <source>
        <dbReference type="Proteomes" id="UP000297597"/>
    </source>
</evidence>
<evidence type="ECO:0000313" key="1">
    <source>
        <dbReference type="EMBL" id="TEB10761.1"/>
    </source>
</evidence>
<reference evidence="1 2" key="1">
    <citation type="journal article" date="2018" name="Environ. Microbiol.">
        <title>Novel energy conservation strategies and behaviour of Pelotomaculum schinkii driving syntrophic propionate catabolism.</title>
        <authorList>
            <person name="Hidalgo-Ahumada C.A.P."/>
            <person name="Nobu M.K."/>
            <person name="Narihiro T."/>
            <person name="Tamaki H."/>
            <person name="Liu W.T."/>
            <person name="Kamagata Y."/>
            <person name="Stams A.J.M."/>
            <person name="Imachi H."/>
            <person name="Sousa D.Z."/>
        </authorList>
    </citation>
    <scope>NUCLEOTIDE SEQUENCE [LARGE SCALE GENOMIC DNA]</scope>
    <source>
        <strain evidence="1 2">MGP</strain>
    </source>
</reference>
<organism evidence="1 2">
    <name type="scientific">Pelotomaculum propionicicum</name>
    <dbReference type="NCBI Taxonomy" id="258475"/>
    <lineage>
        <taxon>Bacteria</taxon>
        <taxon>Bacillati</taxon>
        <taxon>Bacillota</taxon>
        <taxon>Clostridia</taxon>
        <taxon>Eubacteriales</taxon>
        <taxon>Desulfotomaculaceae</taxon>
        <taxon>Pelotomaculum</taxon>
    </lineage>
</organism>
<dbReference type="NCBIfam" id="TIGR04275">
    <property type="entry name" value="beta_prop_Msarc"/>
    <property type="match status" value="1"/>
</dbReference>
<dbReference type="SUPFAM" id="SSF69304">
    <property type="entry name" value="Tricorn protease N-terminal domain"/>
    <property type="match status" value="1"/>
</dbReference>
<dbReference type="Gene3D" id="2.120.10.30">
    <property type="entry name" value="TolB, C-terminal domain"/>
    <property type="match status" value="1"/>
</dbReference>
<dbReference type="Proteomes" id="UP000297597">
    <property type="component" value="Unassembled WGS sequence"/>
</dbReference>
<keyword evidence="2" id="KW-1185">Reference proteome</keyword>
<protein>
    <submittedName>
        <fullName evidence="1">Protein TolB</fullName>
    </submittedName>
</protein>
<dbReference type="EMBL" id="QFFZ01000021">
    <property type="protein sequence ID" value="TEB10761.1"/>
    <property type="molecule type" value="Genomic_DNA"/>
</dbReference>
<name>A0A4Y7RPJ1_9FIRM</name>
<dbReference type="RefSeq" id="WP_192902882.1">
    <property type="nucleotide sequence ID" value="NZ_QFFZ01000021.1"/>
</dbReference>
<comment type="caution">
    <text evidence="1">The sequence shown here is derived from an EMBL/GenBank/DDBJ whole genome shotgun (WGS) entry which is preliminary data.</text>
</comment>
<accession>A0A4Y7RPJ1</accession>
<gene>
    <name evidence="1" type="primary">tolB_2</name>
    <name evidence="1" type="ORF">Pmgp_02076</name>
</gene>
<sequence>MARRIVLIALVVVLVIVIGNNVIGRIYSMIPVQRAIFNNIQRITFNIQRSILESVKGIKKQVLPIAAEFPGREAALSSPYIAVQNYLHGNDTLELSVYNLETGEEYTVPTIGKHISGFDIEGKNVVWADLRSETRNPVQTEPSGKFTYNQSKLNWDIFLYNLETREKKQLTYNPAAQRNPRIWQHYVVWEDNRHDTTDDYYGIWNVYLYDLKSGKETRITRGEYDHTHPRIRDGKIVWRDNRNNTNIRFRGCENCPDYNWDIYFYDISTGKEQAVATGPTMECDPDVSGDLVVWAEYKELNNADIVMKNLESGKVTRLTDDSFHQWQPRVDNGRVVWTDERRGHSTSDVSTDFANADVLLYHTRTGKTTRLTGGWIQSQPLISGQYAAFLYDTQANPRYQVVKLPDKLVR</sequence>
<dbReference type="AlphaFoldDB" id="A0A4Y7RPJ1"/>
<dbReference type="PANTHER" id="PTHR36842">
    <property type="entry name" value="PROTEIN TOLB HOMOLOG"/>
    <property type="match status" value="1"/>
</dbReference>
<proteinExistence type="predicted"/>